<dbReference type="InterPro" id="IPR008921">
    <property type="entry name" value="DNA_pol3_clamp-load_cplx_C"/>
</dbReference>
<evidence type="ECO:0000256" key="2">
    <source>
        <dbReference type="ARBA" id="ARBA00022705"/>
    </source>
</evidence>
<gene>
    <name evidence="6" type="primary">RFC4_0</name>
    <name evidence="6" type="ORF">NGRA_1219</name>
</gene>
<dbReference type="AlphaFoldDB" id="A0A9P6H0H0"/>
<dbReference type="PANTHER" id="PTHR11669">
    <property type="entry name" value="REPLICATION FACTOR C / DNA POLYMERASE III GAMMA-TAU SUBUNIT"/>
    <property type="match status" value="1"/>
</dbReference>
<dbReference type="GO" id="GO:0003689">
    <property type="term" value="F:DNA clamp loader activity"/>
    <property type="evidence" value="ECO:0007669"/>
    <property type="project" value="TreeGrafter"/>
</dbReference>
<organism evidence="6 7">
    <name type="scientific">Nosema granulosis</name>
    <dbReference type="NCBI Taxonomy" id="83296"/>
    <lineage>
        <taxon>Eukaryota</taxon>
        <taxon>Fungi</taxon>
        <taxon>Fungi incertae sedis</taxon>
        <taxon>Microsporidia</taxon>
        <taxon>Nosematidae</taxon>
        <taxon>Nosema</taxon>
    </lineage>
</organism>
<dbReference type="GO" id="GO:0006271">
    <property type="term" value="P:DNA strand elongation involved in DNA replication"/>
    <property type="evidence" value="ECO:0007669"/>
    <property type="project" value="UniProtKB-ARBA"/>
</dbReference>
<dbReference type="InterPro" id="IPR003593">
    <property type="entry name" value="AAA+_ATPase"/>
</dbReference>
<dbReference type="GO" id="GO:0031391">
    <property type="term" value="C:Elg1 RFC-like complex"/>
    <property type="evidence" value="ECO:0007669"/>
    <property type="project" value="UniProtKB-ARBA"/>
</dbReference>
<keyword evidence="2" id="KW-0235">DNA replication</keyword>
<evidence type="ECO:0000256" key="1">
    <source>
        <dbReference type="ARBA" id="ARBA00005378"/>
    </source>
</evidence>
<dbReference type="PANTHER" id="PTHR11669:SF20">
    <property type="entry name" value="REPLICATION FACTOR C SUBUNIT 4"/>
    <property type="match status" value="1"/>
</dbReference>
<dbReference type="Proteomes" id="UP000740883">
    <property type="component" value="Unassembled WGS sequence"/>
</dbReference>
<dbReference type="Gene3D" id="1.20.272.10">
    <property type="match status" value="1"/>
</dbReference>
<feature type="domain" description="AAA+ ATPase" evidence="5">
    <location>
        <begin position="36"/>
        <end position="145"/>
    </location>
</feature>
<dbReference type="SUPFAM" id="SSF48019">
    <property type="entry name" value="post-AAA+ oligomerization domain-like"/>
    <property type="match status" value="1"/>
</dbReference>
<evidence type="ECO:0000313" key="7">
    <source>
        <dbReference type="Proteomes" id="UP000740883"/>
    </source>
</evidence>
<sequence length="286" mass="32679">MNLPKLWTEKYRPKSEKEFEGQPHLKKLLESSLMNNHPNLLLYGPPGTGKTTFAHLISTNKLELNASDERGIGIIRDKIKGYARTLLDNKTVILDECENLTDDAQHCLRRIIEDSKNTRFIFITNYLSKIISPLVSRLVKIKFKVASNTLLEEIGKKEGLRLDHKEYEKIFRYCNYDLRRSINVLQGISPLKGDVLIEDVVGIVPIEGFKKVKLEDYKIFIEEFIQKGYSVLQLIHQLGDTTLGGTDDLKSRFSIVLSKMEEKSTAGCSDEMVLTKLCLVKIKLYG</sequence>
<protein>
    <submittedName>
        <fullName evidence="6">Replication factor C subunit 4</fullName>
    </submittedName>
</protein>
<dbReference type="CDD" id="cd00009">
    <property type="entry name" value="AAA"/>
    <property type="match status" value="1"/>
</dbReference>
<dbReference type="InterPro" id="IPR027417">
    <property type="entry name" value="P-loop_NTPase"/>
</dbReference>
<keyword evidence="7" id="KW-1185">Reference proteome</keyword>
<dbReference type="SUPFAM" id="SSF52540">
    <property type="entry name" value="P-loop containing nucleoside triphosphate hydrolases"/>
    <property type="match status" value="1"/>
</dbReference>
<evidence type="ECO:0000313" key="6">
    <source>
        <dbReference type="EMBL" id="KAF9763501.1"/>
    </source>
</evidence>
<dbReference type="GO" id="GO:0005524">
    <property type="term" value="F:ATP binding"/>
    <property type="evidence" value="ECO:0007669"/>
    <property type="project" value="UniProtKB-KW"/>
</dbReference>
<evidence type="ECO:0000256" key="4">
    <source>
        <dbReference type="ARBA" id="ARBA00022840"/>
    </source>
</evidence>
<dbReference type="GO" id="GO:0006281">
    <property type="term" value="P:DNA repair"/>
    <property type="evidence" value="ECO:0007669"/>
    <property type="project" value="TreeGrafter"/>
</dbReference>
<dbReference type="GO" id="GO:0005663">
    <property type="term" value="C:DNA replication factor C complex"/>
    <property type="evidence" value="ECO:0007669"/>
    <property type="project" value="TreeGrafter"/>
</dbReference>
<dbReference type="SMART" id="SM00382">
    <property type="entry name" value="AAA"/>
    <property type="match status" value="1"/>
</dbReference>
<dbReference type="Gene3D" id="3.40.50.300">
    <property type="entry name" value="P-loop containing nucleotide triphosphate hydrolases"/>
    <property type="match status" value="1"/>
</dbReference>
<dbReference type="OrthoDB" id="4199794at2759"/>
<dbReference type="GO" id="GO:0005634">
    <property type="term" value="C:nucleus"/>
    <property type="evidence" value="ECO:0007669"/>
    <property type="project" value="TreeGrafter"/>
</dbReference>
<evidence type="ECO:0000259" key="5">
    <source>
        <dbReference type="SMART" id="SM00382"/>
    </source>
</evidence>
<proteinExistence type="inferred from homology"/>
<comment type="similarity">
    <text evidence="1">Belongs to the activator 1 small subunits family.</text>
</comment>
<comment type="caution">
    <text evidence="6">The sequence shown here is derived from an EMBL/GenBank/DDBJ whole genome shotgun (WGS) entry which is preliminary data.</text>
</comment>
<reference evidence="6 7" key="1">
    <citation type="journal article" date="2020" name="Genome Biol. Evol.">
        <title>Comparative genomics of strictly vertically transmitted, feminizing microsporidia endosymbionts of amphipod crustaceans.</title>
        <authorList>
            <person name="Cormier A."/>
            <person name="Chebbi M.A."/>
            <person name="Giraud I."/>
            <person name="Wattier R."/>
            <person name="Teixeira M."/>
            <person name="Gilbert C."/>
            <person name="Rigaud T."/>
            <person name="Cordaux R."/>
        </authorList>
    </citation>
    <scope>NUCLEOTIDE SEQUENCE [LARGE SCALE GENOMIC DNA]</scope>
    <source>
        <strain evidence="6 7">Ou3-Ou53</strain>
    </source>
</reference>
<dbReference type="InterPro" id="IPR003959">
    <property type="entry name" value="ATPase_AAA_core"/>
</dbReference>
<dbReference type="GO" id="GO:0016887">
    <property type="term" value="F:ATP hydrolysis activity"/>
    <property type="evidence" value="ECO:0007669"/>
    <property type="project" value="InterPro"/>
</dbReference>
<dbReference type="Pfam" id="PF00004">
    <property type="entry name" value="AAA"/>
    <property type="match status" value="1"/>
</dbReference>
<dbReference type="GO" id="GO:0003677">
    <property type="term" value="F:DNA binding"/>
    <property type="evidence" value="ECO:0007669"/>
    <property type="project" value="InterPro"/>
</dbReference>
<evidence type="ECO:0000256" key="3">
    <source>
        <dbReference type="ARBA" id="ARBA00022741"/>
    </source>
</evidence>
<name>A0A9P6H0H0_9MICR</name>
<dbReference type="EMBL" id="SBJO01000071">
    <property type="protein sequence ID" value="KAF9763501.1"/>
    <property type="molecule type" value="Genomic_DNA"/>
</dbReference>
<accession>A0A9P6H0H0</accession>
<dbReference type="Gene3D" id="1.10.8.60">
    <property type="match status" value="1"/>
</dbReference>
<keyword evidence="4" id="KW-0067">ATP-binding</keyword>
<dbReference type="InterPro" id="IPR050238">
    <property type="entry name" value="DNA_Rep/Repair_Clamp_Loader"/>
</dbReference>
<keyword evidence="3" id="KW-0547">Nucleotide-binding</keyword>